<dbReference type="EMBL" id="SJPU01000002">
    <property type="protein sequence ID" value="TWU15485.1"/>
    <property type="molecule type" value="Genomic_DNA"/>
</dbReference>
<gene>
    <name evidence="1" type="ORF">Poly21_26810</name>
</gene>
<protein>
    <submittedName>
        <fullName evidence="1">Uncharacterized protein</fullName>
    </submittedName>
</protein>
<reference evidence="1 2" key="1">
    <citation type="journal article" date="2020" name="Antonie Van Leeuwenhoek">
        <title>Rhodopirellula heiligendammensis sp. nov., Rhodopirellula pilleata sp. nov., and Rhodopirellula solitaria sp. nov. isolated from natural or artificial marine surfaces in Northern Germany and California, USA, and emended description of the genus Rhodopirellula.</title>
        <authorList>
            <person name="Kallscheuer N."/>
            <person name="Wiegand S."/>
            <person name="Jogler M."/>
            <person name="Boedeker C."/>
            <person name="Peeters S.H."/>
            <person name="Rast P."/>
            <person name="Heuer A."/>
            <person name="Jetten M.S.M."/>
            <person name="Rohde M."/>
            <person name="Jogler C."/>
        </authorList>
    </citation>
    <scope>NUCLEOTIDE SEQUENCE [LARGE SCALE GENOMIC DNA]</scope>
    <source>
        <strain evidence="1 2">Poly21</strain>
    </source>
</reference>
<keyword evidence="2" id="KW-1185">Reference proteome</keyword>
<name>A0A5C6BTZ1_9BACT</name>
<dbReference type="AlphaFoldDB" id="A0A5C6BTZ1"/>
<evidence type="ECO:0000313" key="2">
    <source>
        <dbReference type="Proteomes" id="UP000319908"/>
    </source>
</evidence>
<organism evidence="1 2">
    <name type="scientific">Allorhodopirellula heiligendammensis</name>
    <dbReference type="NCBI Taxonomy" id="2714739"/>
    <lineage>
        <taxon>Bacteria</taxon>
        <taxon>Pseudomonadati</taxon>
        <taxon>Planctomycetota</taxon>
        <taxon>Planctomycetia</taxon>
        <taxon>Pirellulales</taxon>
        <taxon>Pirellulaceae</taxon>
        <taxon>Allorhodopirellula</taxon>
    </lineage>
</organism>
<sequence length="76" mass="9011">MKHLIQFRYLEIDQLNDRDFSSEKTVRSVMQAANLTPNWPGLFRPQVLPLYPRGAARRLADLHERHRILKDLIESK</sequence>
<evidence type="ECO:0000313" key="1">
    <source>
        <dbReference type="EMBL" id="TWU15485.1"/>
    </source>
</evidence>
<comment type="caution">
    <text evidence="1">The sequence shown here is derived from an EMBL/GenBank/DDBJ whole genome shotgun (WGS) entry which is preliminary data.</text>
</comment>
<proteinExistence type="predicted"/>
<dbReference type="Proteomes" id="UP000319908">
    <property type="component" value="Unassembled WGS sequence"/>
</dbReference>
<accession>A0A5C6BTZ1</accession>